<name>A0A8T0FC72_ARGBR</name>
<feature type="transmembrane region" description="Helical" evidence="1">
    <location>
        <begin position="51"/>
        <end position="71"/>
    </location>
</feature>
<reference evidence="3" key="1">
    <citation type="journal article" date="2020" name="bioRxiv">
        <title>Chromosome-level reference genome of the European wasp spider Argiope bruennichi: a resource for studies on range expansion and evolutionary adaptation.</title>
        <authorList>
            <person name="Sheffer M.M."/>
            <person name="Hoppe A."/>
            <person name="Krehenwinkel H."/>
            <person name="Uhl G."/>
            <person name="Kuss A.W."/>
            <person name="Jensen L."/>
            <person name="Jensen C."/>
            <person name="Gillespie R.G."/>
            <person name="Hoff K.J."/>
            <person name="Prost S."/>
        </authorList>
    </citation>
    <scope>NUCLEOTIDE SEQUENCE</scope>
</reference>
<keyword evidence="4" id="KW-1185">Reference proteome</keyword>
<proteinExistence type="predicted"/>
<dbReference type="AlphaFoldDB" id="A0A8T0FC72"/>
<sequence length="131" mass="15143">MTSVNRTKKDGTKAEVPCPKAVAVYNDVMGGVDRFDQRKEKYQIGRRSAKWWYRLFYFIIEIAIINSFILWQVNKRNRRLDPLAFRIASACKLIDGYSSKKRKGRPASFQAKKCVMRLPGGKSYAKGVFKL</sequence>
<evidence type="ECO:0000259" key="2">
    <source>
        <dbReference type="Pfam" id="PF13843"/>
    </source>
</evidence>
<evidence type="ECO:0000313" key="3">
    <source>
        <dbReference type="EMBL" id="KAF8788874.1"/>
    </source>
</evidence>
<feature type="domain" description="PiggyBac transposable element-derived protein" evidence="2">
    <location>
        <begin position="4"/>
        <end position="68"/>
    </location>
</feature>
<accession>A0A8T0FC72</accession>
<keyword evidence="1" id="KW-0812">Transmembrane</keyword>
<dbReference type="PANTHER" id="PTHR46599:SF3">
    <property type="entry name" value="PIGGYBAC TRANSPOSABLE ELEMENT-DERIVED PROTEIN 4"/>
    <property type="match status" value="1"/>
</dbReference>
<dbReference type="Proteomes" id="UP000807504">
    <property type="component" value="Unassembled WGS sequence"/>
</dbReference>
<evidence type="ECO:0000256" key="1">
    <source>
        <dbReference type="SAM" id="Phobius"/>
    </source>
</evidence>
<comment type="caution">
    <text evidence="3">The sequence shown here is derived from an EMBL/GenBank/DDBJ whole genome shotgun (WGS) entry which is preliminary data.</text>
</comment>
<reference evidence="3" key="2">
    <citation type="submission" date="2020-06" db="EMBL/GenBank/DDBJ databases">
        <authorList>
            <person name="Sheffer M."/>
        </authorList>
    </citation>
    <scope>NUCLEOTIDE SEQUENCE</scope>
</reference>
<dbReference type="InterPro" id="IPR029526">
    <property type="entry name" value="PGBD"/>
</dbReference>
<organism evidence="3 4">
    <name type="scientific">Argiope bruennichi</name>
    <name type="common">Wasp spider</name>
    <name type="synonym">Aranea bruennichi</name>
    <dbReference type="NCBI Taxonomy" id="94029"/>
    <lineage>
        <taxon>Eukaryota</taxon>
        <taxon>Metazoa</taxon>
        <taxon>Ecdysozoa</taxon>
        <taxon>Arthropoda</taxon>
        <taxon>Chelicerata</taxon>
        <taxon>Arachnida</taxon>
        <taxon>Araneae</taxon>
        <taxon>Araneomorphae</taxon>
        <taxon>Entelegynae</taxon>
        <taxon>Araneoidea</taxon>
        <taxon>Araneidae</taxon>
        <taxon>Argiope</taxon>
    </lineage>
</organism>
<protein>
    <recommendedName>
        <fullName evidence="2">PiggyBac transposable element-derived protein domain-containing protein</fullName>
    </recommendedName>
</protein>
<keyword evidence="1" id="KW-0472">Membrane</keyword>
<dbReference type="Pfam" id="PF13843">
    <property type="entry name" value="DDE_Tnp_1_7"/>
    <property type="match status" value="1"/>
</dbReference>
<keyword evidence="1" id="KW-1133">Transmembrane helix</keyword>
<gene>
    <name evidence="3" type="ORF">HNY73_006868</name>
</gene>
<dbReference type="EMBL" id="JABXBU010000012">
    <property type="protein sequence ID" value="KAF8788874.1"/>
    <property type="molecule type" value="Genomic_DNA"/>
</dbReference>
<evidence type="ECO:0000313" key="4">
    <source>
        <dbReference type="Proteomes" id="UP000807504"/>
    </source>
</evidence>
<dbReference type="PANTHER" id="PTHR46599">
    <property type="entry name" value="PIGGYBAC TRANSPOSABLE ELEMENT-DERIVED PROTEIN 4"/>
    <property type="match status" value="1"/>
</dbReference>